<dbReference type="Proteomes" id="UP001497457">
    <property type="component" value="Chromosome 9rd"/>
</dbReference>
<dbReference type="PANTHER" id="PTHR33207">
    <property type="entry name" value="F-BOX DOMAIN CONTAINING PROTEIN-RELATED"/>
    <property type="match status" value="1"/>
</dbReference>
<dbReference type="InterPro" id="IPR036047">
    <property type="entry name" value="F-box-like_dom_sf"/>
</dbReference>
<dbReference type="EMBL" id="OZ075119">
    <property type="protein sequence ID" value="CAL5093790.1"/>
    <property type="molecule type" value="Genomic_DNA"/>
</dbReference>
<feature type="domain" description="F-box protein AT5G49610-like beta-propeller" evidence="1">
    <location>
        <begin position="171"/>
        <end position="443"/>
    </location>
</feature>
<dbReference type="Pfam" id="PF23635">
    <property type="entry name" value="Beta-prop_AT5G49610-like"/>
    <property type="match status" value="1"/>
</dbReference>
<keyword evidence="3" id="KW-1185">Reference proteome</keyword>
<dbReference type="SUPFAM" id="SSF81383">
    <property type="entry name" value="F-box domain"/>
    <property type="match status" value="1"/>
</dbReference>
<proteinExistence type="predicted"/>
<gene>
    <name evidence="2" type="ORF">URODEC1_LOCUS115544</name>
</gene>
<protein>
    <recommendedName>
        <fullName evidence="1">F-box protein AT5G49610-like beta-propeller domain-containing protein</fullName>
    </recommendedName>
</protein>
<reference evidence="2" key="1">
    <citation type="submission" date="2024-10" db="EMBL/GenBank/DDBJ databases">
        <authorList>
            <person name="Ryan C."/>
        </authorList>
    </citation>
    <scope>NUCLEOTIDE SEQUENCE [LARGE SCALE GENOMIC DNA]</scope>
</reference>
<evidence type="ECO:0000259" key="1">
    <source>
        <dbReference type="Pfam" id="PF23635"/>
    </source>
</evidence>
<name>A0ABC9GHQ7_9POAL</name>
<evidence type="ECO:0000313" key="3">
    <source>
        <dbReference type="Proteomes" id="UP001497457"/>
    </source>
</evidence>
<evidence type="ECO:0000313" key="2">
    <source>
        <dbReference type="EMBL" id="CAL5093790.1"/>
    </source>
</evidence>
<sequence>MKNMGTFDLCPSPQKAHLETNLTRLPKLASKPICRIVSVLQPPLAMASRTPPPPAKPPAPRSRTTIFSLGDDLLLEIFLRLPSLPSLVRAALACRAFAAAVRSSPAFRRQFAALRPPPLLGLFFDYDGTEMPSFRPVRRSSDPDLAAAARGADVFLSRVPGHDDASPGWQIAECHSGFLLLLNQSTDQIAVYNPLSRALDLFPTPPDEFSSGCRGKCVYMDPFLLCSDEAPGSFRVVSVCHGKSRLRAAVFSSGTREWQILRWSKPAPGQPSGKKYWLRRGRQVNGKLYWSHTKQAHKVVLDTVTLRFSFIDLPEHLKGKGHLYMAGEAKDGKPCIVSAADFTLSIWLRKTDADGVEKWMLDSVIPLEEEVIEATRGSLDDHGDLKVLAILDGIVYLSTFETFIDASVPCWYLFYCLETRKLEKIFHKKDDGHEHPYVMAWPTFLVGNNGSP</sequence>
<organism evidence="2 3">
    <name type="scientific">Urochloa decumbens</name>
    <dbReference type="NCBI Taxonomy" id="240449"/>
    <lineage>
        <taxon>Eukaryota</taxon>
        <taxon>Viridiplantae</taxon>
        <taxon>Streptophyta</taxon>
        <taxon>Embryophyta</taxon>
        <taxon>Tracheophyta</taxon>
        <taxon>Spermatophyta</taxon>
        <taxon>Magnoliopsida</taxon>
        <taxon>Liliopsida</taxon>
        <taxon>Poales</taxon>
        <taxon>Poaceae</taxon>
        <taxon>PACMAD clade</taxon>
        <taxon>Panicoideae</taxon>
        <taxon>Panicodae</taxon>
        <taxon>Paniceae</taxon>
        <taxon>Melinidinae</taxon>
        <taxon>Urochloa</taxon>
    </lineage>
</organism>
<dbReference type="AlphaFoldDB" id="A0ABC9GHQ7"/>
<accession>A0ABC9GHQ7</accession>
<dbReference type="InterPro" id="IPR056594">
    <property type="entry name" value="AT5G49610-like_b-prop"/>
</dbReference>